<sequence>MHRSILKRQKFRLSRNSVCGQCHTLGAKRGKNSTEPAESGMVNELCNLRPQRIMAIDCLLPPPAPKLGMTTSFSPINLYLNLSFQTFQSKYIPSNVYNGIYRPIDQGSPTLATPRIVDFKFPEFHSGS</sequence>
<reference evidence="1" key="1">
    <citation type="submission" date="2017-07" db="EMBL/GenBank/DDBJ databases">
        <authorList>
            <person name="Mikheyev A."/>
            <person name="Grau M."/>
        </authorList>
    </citation>
    <scope>NUCLEOTIDE SEQUENCE</scope>
    <source>
        <tissue evidence="1">Venom_gland</tissue>
    </source>
</reference>
<accession>A0A2D4L2N0</accession>
<dbReference type="EMBL" id="IACL01107653">
    <property type="protein sequence ID" value="LAB15258.1"/>
    <property type="molecule type" value="Transcribed_RNA"/>
</dbReference>
<proteinExistence type="predicted"/>
<organism evidence="1">
    <name type="scientific">Micrurus paraensis</name>
    <dbReference type="NCBI Taxonomy" id="1970185"/>
    <lineage>
        <taxon>Eukaryota</taxon>
        <taxon>Metazoa</taxon>
        <taxon>Chordata</taxon>
        <taxon>Craniata</taxon>
        <taxon>Vertebrata</taxon>
        <taxon>Euteleostomi</taxon>
        <taxon>Lepidosauria</taxon>
        <taxon>Squamata</taxon>
        <taxon>Bifurcata</taxon>
        <taxon>Unidentata</taxon>
        <taxon>Episquamata</taxon>
        <taxon>Toxicofera</taxon>
        <taxon>Serpentes</taxon>
        <taxon>Colubroidea</taxon>
        <taxon>Elapidae</taxon>
        <taxon>Elapinae</taxon>
        <taxon>Micrurus</taxon>
    </lineage>
</organism>
<dbReference type="AlphaFoldDB" id="A0A2D4L2N0"/>
<evidence type="ECO:0000313" key="1">
    <source>
        <dbReference type="EMBL" id="LAB15258.1"/>
    </source>
</evidence>
<protein>
    <submittedName>
        <fullName evidence="1">Uncharacterized protein</fullName>
    </submittedName>
</protein>
<reference evidence="1" key="2">
    <citation type="submission" date="2017-11" db="EMBL/GenBank/DDBJ databases">
        <title>Coralsnake Venomics: Analyses of Venom Gland Transcriptomes and Proteomes of Six Brazilian Taxa.</title>
        <authorList>
            <person name="Aird S.D."/>
            <person name="Jorge da Silva N."/>
            <person name="Qiu L."/>
            <person name="Villar-Briones A."/>
            <person name="Aparecida-Saddi V."/>
            <person name="Campos-Telles M.P."/>
            <person name="Grau M."/>
            <person name="Mikheyev A.S."/>
        </authorList>
    </citation>
    <scope>NUCLEOTIDE SEQUENCE</scope>
    <source>
        <tissue evidence="1">Venom_gland</tissue>
    </source>
</reference>
<name>A0A2D4L2N0_9SAUR</name>